<keyword evidence="5 10" id="KW-0521">NADP</keyword>
<dbReference type="FunFam" id="3.40.50.720:FF:000143">
    <property type="entry name" value="Fatty acyl-CoA reductase"/>
    <property type="match status" value="1"/>
</dbReference>
<dbReference type="InterPro" id="IPR033640">
    <property type="entry name" value="FAR_C"/>
</dbReference>
<feature type="domain" description="Thioester reductase (TE)" evidence="12">
    <location>
        <begin position="25"/>
        <end position="293"/>
    </location>
</feature>
<dbReference type="SUPFAM" id="SSF51735">
    <property type="entry name" value="NAD(P)-binding Rossmann-fold domains"/>
    <property type="match status" value="1"/>
</dbReference>
<evidence type="ECO:0000256" key="7">
    <source>
        <dbReference type="ARBA" id="ARBA00023098"/>
    </source>
</evidence>
<evidence type="ECO:0000259" key="12">
    <source>
        <dbReference type="Pfam" id="PF07993"/>
    </source>
</evidence>
<dbReference type="InterPro" id="IPR026055">
    <property type="entry name" value="FAR"/>
</dbReference>
<evidence type="ECO:0000256" key="3">
    <source>
        <dbReference type="ARBA" id="ARBA00022516"/>
    </source>
</evidence>
<organism evidence="13">
    <name type="scientific">Menopon gallinae</name>
    <name type="common">poultry shaft louse</name>
    <dbReference type="NCBI Taxonomy" id="328185"/>
    <lineage>
        <taxon>Eukaryota</taxon>
        <taxon>Metazoa</taxon>
        <taxon>Ecdysozoa</taxon>
        <taxon>Arthropoda</taxon>
        <taxon>Hexapoda</taxon>
        <taxon>Insecta</taxon>
        <taxon>Pterygota</taxon>
        <taxon>Neoptera</taxon>
        <taxon>Paraneoptera</taxon>
        <taxon>Psocodea</taxon>
        <taxon>Troctomorpha</taxon>
        <taxon>Phthiraptera</taxon>
        <taxon>Amblycera</taxon>
        <taxon>Menoponidae</taxon>
        <taxon>Menopon</taxon>
    </lineage>
</organism>
<proteinExistence type="inferred from homology"/>
<keyword evidence="7 10" id="KW-0443">Lipid metabolism</keyword>
<dbReference type="AlphaFoldDB" id="A0AAW2IGS6"/>
<evidence type="ECO:0000256" key="1">
    <source>
        <dbReference type="ARBA" id="ARBA00004141"/>
    </source>
</evidence>
<comment type="subcellular location">
    <subcellularLocation>
        <location evidence="1">Membrane</location>
        <topology evidence="1">Multi-pass membrane protein</topology>
    </subcellularLocation>
</comment>
<dbReference type="Pfam" id="PF03015">
    <property type="entry name" value="Sterile"/>
    <property type="match status" value="1"/>
</dbReference>
<feature type="transmembrane region" description="Helical" evidence="10">
    <location>
        <begin position="357"/>
        <end position="378"/>
    </location>
</feature>
<gene>
    <name evidence="13" type="ORF">PYX00_002123</name>
</gene>
<evidence type="ECO:0000256" key="4">
    <source>
        <dbReference type="ARBA" id="ARBA00022692"/>
    </source>
</evidence>
<sequence length="517" mass="58878">MQAKDNLQSGNSQVRNFYENKNVFLTGATGFLGIALIEKLLRDCRVGKIYALMRPKRGKEVESRLEELTKNLIFERLKEEQGDAPLKKIIPVAGDVGEENLGLSDKDRQILIDNVQIVFHSAATLDFEAGLKPTVSINLLGTRRIVDLASQIRNLEVLVHVSSAYVNSNRTRADEIIYDAPGDVDKVIHFATTMSEKDLESVTPRLLGDHPNTYTLTKAFAEHEVAKSAGKFPSAIVRPSMIVAAWKEPKPGWTISKNGPQGFIMGAAKGVVRRLPVGKELVYDYIPVDIVVNELIVAGWHAASIRTDRTLVFHCTSSTCKPFMWKLVEDRINEKLATYPLKSAIWYPTMKLLPSLGLFRVSAVLFHFVPAFFLDMMLRLTGGRPILMKLHRNVSRSLGRLAPFIFQEWFFDNKNTMNLQQTLNETDKQKFNIDIRDLDWDVFFTDLICGVRRYLHNEEPKTLNAARKKHKILFVMNILIQLFFLLFVWFLMSLVWGMTSISIIWVVPIVYLLLRLI</sequence>
<evidence type="ECO:0000256" key="8">
    <source>
        <dbReference type="ARBA" id="ARBA00023136"/>
    </source>
</evidence>
<dbReference type="InterPro" id="IPR013120">
    <property type="entry name" value="FAR_NAD-bd"/>
</dbReference>
<name>A0AAW2IGS6_9NEOP</name>
<dbReference type="GO" id="GO:0080019">
    <property type="term" value="F:alcohol-forming very long-chain fatty acyl-CoA reductase activity"/>
    <property type="evidence" value="ECO:0007669"/>
    <property type="project" value="InterPro"/>
</dbReference>
<protein>
    <recommendedName>
        <fullName evidence="10">Fatty acyl-CoA reductase</fullName>
        <ecNumber evidence="10">1.2.1.84</ecNumber>
    </recommendedName>
</protein>
<evidence type="ECO:0000256" key="2">
    <source>
        <dbReference type="ARBA" id="ARBA00005928"/>
    </source>
</evidence>
<reference evidence="13" key="1">
    <citation type="journal article" date="2024" name="Gigascience">
        <title>Chromosome-level genome of the poultry shaft louse Menopon gallinae provides insight into the host-switching and adaptive evolution of parasitic lice.</title>
        <authorList>
            <person name="Xu Y."/>
            <person name="Ma L."/>
            <person name="Liu S."/>
            <person name="Liang Y."/>
            <person name="Liu Q."/>
            <person name="He Z."/>
            <person name="Tian L."/>
            <person name="Duan Y."/>
            <person name="Cai W."/>
            <person name="Li H."/>
            <person name="Song F."/>
        </authorList>
    </citation>
    <scope>NUCLEOTIDE SEQUENCE</scope>
    <source>
        <strain evidence="13">Cailab_2023a</strain>
    </source>
</reference>
<dbReference type="Gene3D" id="3.40.50.720">
    <property type="entry name" value="NAD(P)-binding Rossmann-like Domain"/>
    <property type="match status" value="1"/>
</dbReference>
<feature type="transmembrane region" description="Helical" evidence="10">
    <location>
        <begin position="472"/>
        <end position="490"/>
    </location>
</feature>
<dbReference type="GO" id="GO:0102965">
    <property type="term" value="F:alcohol-forming long-chain fatty acyl-CoA reductase activity"/>
    <property type="evidence" value="ECO:0007669"/>
    <property type="project" value="UniProtKB-EC"/>
</dbReference>
<keyword evidence="3 10" id="KW-0444">Lipid biosynthesis</keyword>
<dbReference type="CDD" id="cd05236">
    <property type="entry name" value="FAR-N_SDR_e"/>
    <property type="match status" value="1"/>
</dbReference>
<comment type="similarity">
    <text evidence="2 10">Belongs to the fatty acyl-CoA reductase family.</text>
</comment>
<feature type="transmembrane region" description="Helical" evidence="10">
    <location>
        <begin position="496"/>
        <end position="514"/>
    </location>
</feature>
<evidence type="ECO:0000256" key="9">
    <source>
        <dbReference type="ARBA" id="ARBA00052530"/>
    </source>
</evidence>
<dbReference type="InterPro" id="IPR036291">
    <property type="entry name" value="NAD(P)-bd_dom_sf"/>
</dbReference>
<dbReference type="Pfam" id="PF07993">
    <property type="entry name" value="NAD_binding_4"/>
    <property type="match status" value="1"/>
</dbReference>
<evidence type="ECO:0000313" key="13">
    <source>
        <dbReference type="EMBL" id="KAL0280987.1"/>
    </source>
</evidence>
<comment type="catalytic activity">
    <reaction evidence="9 10">
        <text>a long-chain fatty acyl-CoA + 2 NADPH + 2 H(+) = a long-chain primary fatty alcohol + 2 NADP(+) + CoA</text>
        <dbReference type="Rhea" id="RHEA:52716"/>
        <dbReference type="ChEBI" id="CHEBI:15378"/>
        <dbReference type="ChEBI" id="CHEBI:57287"/>
        <dbReference type="ChEBI" id="CHEBI:57783"/>
        <dbReference type="ChEBI" id="CHEBI:58349"/>
        <dbReference type="ChEBI" id="CHEBI:77396"/>
        <dbReference type="ChEBI" id="CHEBI:83139"/>
        <dbReference type="EC" id="1.2.1.84"/>
    </reaction>
</comment>
<keyword evidence="10" id="KW-0560">Oxidoreductase</keyword>
<accession>A0AAW2IGS6</accession>
<dbReference type="GO" id="GO:0016020">
    <property type="term" value="C:membrane"/>
    <property type="evidence" value="ECO:0007669"/>
    <property type="project" value="UniProtKB-SubCell"/>
</dbReference>
<dbReference type="GO" id="GO:0005777">
    <property type="term" value="C:peroxisome"/>
    <property type="evidence" value="ECO:0007669"/>
    <property type="project" value="TreeGrafter"/>
</dbReference>
<keyword evidence="8 10" id="KW-0472">Membrane</keyword>
<dbReference type="EMBL" id="JARGDH010000001">
    <property type="protein sequence ID" value="KAL0280987.1"/>
    <property type="molecule type" value="Genomic_DNA"/>
</dbReference>
<evidence type="ECO:0000256" key="6">
    <source>
        <dbReference type="ARBA" id="ARBA00022989"/>
    </source>
</evidence>
<dbReference type="PANTHER" id="PTHR11011:SF45">
    <property type="entry name" value="FATTY ACYL-COA REDUCTASE CG8306-RELATED"/>
    <property type="match status" value="1"/>
</dbReference>
<keyword evidence="6 10" id="KW-1133">Transmembrane helix</keyword>
<dbReference type="CDD" id="cd09071">
    <property type="entry name" value="FAR_C"/>
    <property type="match status" value="1"/>
</dbReference>
<evidence type="ECO:0000256" key="10">
    <source>
        <dbReference type="RuleBase" id="RU363097"/>
    </source>
</evidence>
<dbReference type="PANTHER" id="PTHR11011">
    <property type="entry name" value="MALE STERILITY PROTEIN 2-RELATED"/>
    <property type="match status" value="1"/>
</dbReference>
<evidence type="ECO:0000256" key="5">
    <source>
        <dbReference type="ARBA" id="ARBA00022857"/>
    </source>
</evidence>
<dbReference type="EC" id="1.2.1.84" evidence="10"/>
<dbReference type="GO" id="GO:0035336">
    <property type="term" value="P:long-chain fatty-acyl-CoA metabolic process"/>
    <property type="evidence" value="ECO:0007669"/>
    <property type="project" value="TreeGrafter"/>
</dbReference>
<keyword evidence="4 10" id="KW-0812">Transmembrane</keyword>
<evidence type="ECO:0000259" key="11">
    <source>
        <dbReference type="Pfam" id="PF03015"/>
    </source>
</evidence>
<comment type="function">
    <text evidence="10">Catalyzes the reduction of fatty acyl-CoA to fatty alcohols.</text>
</comment>
<comment type="caution">
    <text evidence="13">The sequence shown here is derived from an EMBL/GenBank/DDBJ whole genome shotgun (WGS) entry which is preliminary data.</text>
</comment>
<feature type="domain" description="Fatty acyl-CoA reductase C-terminal" evidence="11">
    <location>
        <begin position="366"/>
        <end position="458"/>
    </location>
</feature>